<organism evidence="1 2">
    <name type="scientific">Elysia marginata</name>
    <dbReference type="NCBI Taxonomy" id="1093978"/>
    <lineage>
        <taxon>Eukaryota</taxon>
        <taxon>Metazoa</taxon>
        <taxon>Spiralia</taxon>
        <taxon>Lophotrochozoa</taxon>
        <taxon>Mollusca</taxon>
        <taxon>Gastropoda</taxon>
        <taxon>Heterobranchia</taxon>
        <taxon>Euthyneura</taxon>
        <taxon>Panpulmonata</taxon>
        <taxon>Sacoglossa</taxon>
        <taxon>Placobranchoidea</taxon>
        <taxon>Plakobranchidae</taxon>
        <taxon>Elysia</taxon>
    </lineage>
</organism>
<evidence type="ECO:0000313" key="1">
    <source>
        <dbReference type="EMBL" id="GFR87754.1"/>
    </source>
</evidence>
<dbReference type="AlphaFoldDB" id="A0AAV4GQD3"/>
<proteinExistence type="predicted"/>
<comment type="caution">
    <text evidence="1">The sequence shown here is derived from an EMBL/GenBank/DDBJ whole genome shotgun (WGS) entry which is preliminary data.</text>
</comment>
<dbReference type="Proteomes" id="UP000762676">
    <property type="component" value="Unassembled WGS sequence"/>
</dbReference>
<accession>A0AAV4GQD3</accession>
<name>A0AAV4GQD3_9GAST</name>
<gene>
    <name evidence="1" type="ORF">ElyMa_000754500</name>
</gene>
<dbReference type="EMBL" id="BMAT01001535">
    <property type="protein sequence ID" value="GFR87754.1"/>
    <property type="molecule type" value="Genomic_DNA"/>
</dbReference>
<keyword evidence="2" id="KW-1185">Reference proteome</keyword>
<evidence type="ECO:0000313" key="2">
    <source>
        <dbReference type="Proteomes" id="UP000762676"/>
    </source>
</evidence>
<reference evidence="1 2" key="1">
    <citation type="journal article" date="2021" name="Elife">
        <title>Chloroplast acquisition without the gene transfer in kleptoplastic sea slugs, Plakobranchus ocellatus.</title>
        <authorList>
            <person name="Maeda T."/>
            <person name="Takahashi S."/>
            <person name="Yoshida T."/>
            <person name="Shimamura S."/>
            <person name="Takaki Y."/>
            <person name="Nagai Y."/>
            <person name="Toyoda A."/>
            <person name="Suzuki Y."/>
            <person name="Arimoto A."/>
            <person name="Ishii H."/>
            <person name="Satoh N."/>
            <person name="Nishiyama T."/>
            <person name="Hasebe M."/>
            <person name="Maruyama T."/>
            <person name="Minagawa J."/>
            <person name="Obokata J."/>
            <person name="Shigenobu S."/>
        </authorList>
    </citation>
    <scope>NUCLEOTIDE SEQUENCE [LARGE SCALE GENOMIC DNA]</scope>
</reference>
<protein>
    <submittedName>
        <fullName evidence="1">Uncharacterized protein</fullName>
    </submittedName>
</protein>
<sequence length="88" mass="9463">MPGCHCSPPAQHENQQQVTSLRLRVAGPAPPSPPVPGTDPRVLVVSGIFLNISGVSHQFISPYSLPCVPPWSGRRISALLPRCLEFDP</sequence>